<feature type="compositionally biased region" description="Polar residues" evidence="7">
    <location>
        <begin position="885"/>
        <end position="902"/>
    </location>
</feature>
<proteinExistence type="predicted"/>
<dbReference type="Gene3D" id="4.10.240.10">
    <property type="entry name" value="Zn(2)-C6 fungal-type DNA-binding domain"/>
    <property type="match status" value="1"/>
</dbReference>
<dbReference type="GO" id="GO:0006351">
    <property type="term" value="P:DNA-templated transcription"/>
    <property type="evidence" value="ECO:0007669"/>
    <property type="project" value="InterPro"/>
</dbReference>
<dbReference type="GO" id="GO:0008270">
    <property type="term" value="F:zinc ion binding"/>
    <property type="evidence" value="ECO:0007669"/>
    <property type="project" value="InterPro"/>
</dbReference>
<evidence type="ECO:0000256" key="3">
    <source>
        <dbReference type="ARBA" id="ARBA00023015"/>
    </source>
</evidence>
<dbReference type="CDD" id="cd00067">
    <property type="entry name" value="GAL4"/>
    <property type="match status" value="1"/>
</dbReference>
<feature type="compositionally biased region" description="Polar residues" evidence="7">
    <location>
        <begin position="857"/>
        <end position="873"/>
    </location>
</feature>
<evidence type="ECO:0000313" key="10">
    <source>
        <dbReference type="Proteomes" id="UP000053029"/>
    </source>
</evidence>
<feature type="compositionally biased region" description="Basic and acidic residues" evidence="7">
    <location>
        <begin position="75"/>
        <end position="91"/>
    </location>
</feature>
<dbReference type="SUPFAM" id="SSF57701">
    <property type="entry name" value="Zn2/Cys6 DNA-binding domain"/>
    <property type="match status" value="1"/>
</dbReference>
<feature type="compositionally biased region" description="Low complexity" evidence="7">
    <location>
        <begin position="140"/>
        <end position="153"/>
    </location>
</feature>
<feature type="region of interest" description="Disordered" evidence="7">
    <location>
        <begin position="748"/>
        <end position="902"/>
    </location>
</feature>
<dbReference type="PROSITE" id="PS50048">
    <property type="entry name" value="ZN2_CY6_FUNGAL_2"/>
    <property type="match status" value="1"/>
</dbReference>
<evidence type="ECO:0000313" key="9">
    <source>
        <dbReference type="EMBL" id="KIW78954.1"/>
    </source>
</evidence>
<dbReference type="InterPro" id="IPR050815">
    <property type="entry name" value="TF_fung"/>
</dbReference>
<dbReference type="GO" id="GO:0003677">
    <property type="term" value="F:DNA binding"/>
    <property type="evidence" value="ECO:0007669"/>
    <property type="project" value="UniProtKB-KW"/>
</dbReference>
<feature type="domain" description="Zn(2)-C6 fungal-type" evidence="8">
    <location>
        <begin position="21"/>
        <end position="51"/>
    </location>
</feature>
<dbReference type="CDD" id="cd12148">
    <property type="entry name" value="fungal_TF_MHR"/>
    <property type="match status" value="1"/>
</dbReference>
<protein>
    <recommendedName>
        <fullName evidence="8">Zn(2)-C6 fungal-type domain-containing protein</fullName>
    </recommendedName>
</protein>
<dbReference type="InterPro" id="IPR001138">
    <property type="entry name" value="Zn2Cys6_DnaBD"/>
</dbReference>
<dbReference type="VEuPathDB" id="FungiDB:Z517_08794"/>
<dbReference type="PROSITE" id="PS00463">
    <property type="entry name" value="ZN2_CY6_FUNGAL_1"/>
    <property type="match status" value="1"/>
</dbReference>
<dbReference type="GeneID" id="25308284"/>
<dbReference type="EMBL" id="KN846973">
    <property type="protein sequence ID" value="KIW78954.1"/>
    <property type="molecule type" value="Genomic_DNA"/>
</dbReference>
<feature type="compositionally biased region" description="Basic and acidic residues" evidence="7">
    <location>
        <begin position="789"/>
        <end position="800"/>
    </location>
</feature>
<organism evidence="9 10">
    <name type="scientific">Fonsecaea pedrosoi CBS 271.37</name>
    <dbReference type="NCBI Taxonomy" id="1442368"/>
    <lineage>
        <taxon>Eukaryota</taxon>
        <taxon>Fungi</taxon>
        <taxon>Dikarya</taxon>
        <taxon>Ascomycota</taxon>
        <taxon>Pezizomycotina</taxon>
        <taxon>Eurotiomycetes</taxon>
        <taxon>Chaetothyriomycetidae</taxon>
        <taxon>Chaetothyriales</taxon>
        <taxon>Herpotrichiellaceae</taxon>
        <taxon>Fonsecaea</taxon>
    </lineage>
</organism>
<dbReference type="AlphaFoldDB" id="A0A0D2H2X8"/>
<keyword evidence="3" id="KW-0805">Transcription regulation</keyword>
<keyword evidence="4" id="KW-0238">DNA-binding</keyword>
<feature type="compositionally biased region" description="Basic and acidic residues" evidence="7">
    <location>
        <begin position="753"/>
        <end position="767"/>
    </location>
</feature>
<evidence type="ECO:0000256" key="4">
    <source>
        <dbReference type="ARBA" id="ARBA00023125"/>
    </source>
</evidence>
<dbReference type="OrthoDB" id="3862662at2759"/>
<reference evidence="9 10" key="1">
    <citation type="submission" date="2015-01" db="EMBL/GenBank/DDBJ databases">
        <title>The Genome Sequence of Fonsecaea pedrosoi CBS 271.37.</title>
        <authorList>
            <consortium name="The Broad Institute Genomics Platform"/>
            <person name="Cuomo C."/>
            <person name="de Hoog S."/>
            <person name="Gorbushina A."/>
            <person name="Stielow B."/>
            <person name="Teixiera M."/>
            <person name="Abouelleil A."/>
            <person name="Chapman S.B."/>
            <person name="Priest M."/>
            <person name="Young S.K."/>
            <person name="Wortman J."/>
            <person name="Nusbaum C."/>
            <person name="Birren B."/>
        </authorList>
    </citation>
    <scope>NUCLEOTIDE SEQUENCE [LARGE SCALE GENOMIC DNA]</scope>
    <source>
        <strain evidence="9 10">CBS 271.37</strain>
    </source>
</reference>
<feature type="compositionally biased region" description="Polar residues" evidence="7">
    <location>
        <begin position="94"/>
        <end position="111"/>
    </location>
</feature>
<evidence type="ECO:0000259" key="8">
    <source>
        <dbReference type="PROSITE" id="PS50048"/>
    </source>
</evidence>
<evidence type="ECO:0000256" key="7">
    <source>
        <dbReference type="SAM" id="MobiDB-lite"/>
    </source>
</evidence>
<evidence type="ECO:0000256" key="2">
    <source>
        <dbReference type="ARBA" id="ARBA00022723"/>
    </source>
</evidence>
<dbReference type="InterPro" id="IPR007219">
    <property type="entry name" value="XnlR_reg_dom"/>
</dbReference>
<name>A0A0D2H2X8_9EURO</name>
<dbReference type="Proteomes" id="UP000053029">
    <property type="component" value="Unassembled WGS sequence"/>
</dbReference>
<dbReference type="GO" id="GO:0005634">
    <property type="term" value="C:nucleus"/>
    <property type="evidence" value="ECO:0007669"/>
    <property type="project" value="UniProtKB-SubCell"/>
</dbReference>
<gene>
    <name evidence="9" type="ORF">Z517_08794</name>
</gene>
<dbReference type="Pfam" id="PF04082">
    <property type="entry name" value="Fungal_trans"/>
    <property type="match status" value="1"/>
</dbReference>
<dbReference type="STRING" id="1442368.A0A0D2H2X8"/>
<sequence>MASFPTYGTSAGSGSSVSNIACCSCRRRKVKCTREIPQCGICLQTNQACEYPASSTRPGPKIGSTQQARKRKHGSIVEEQREQESATDRIRGGQATQPEQSGHAQEKQAQQPALRLTPPSEHQQTRLLPQPQPHPPLQPNSPSSASHAQSHQPELQPRRTPMPSHMLPLPQPSGMPLAATLYQASSPSTSVSSGLSRRSHDIQSLSFIMHPSHERLSEDSLTDPKVIVDDSLSGQSTLESTCHALGLAQDDLQTLVDEFFDTFPSFQLFHRPTFWDKLQQIKSKNELNALVAAILIFAFRDQDAGHDPCIAAAAALINLDSTKDLSQHFGNLAEQFAERAMLEYSEQGVPLSLLQAMILINHWQLIKSVRGKSWRYLGVCIRCAYEMNLHAVDKGGEPHDKIEDVDQWREDEEKRRAWWAIWEMDVFASVVRRCPTGIDWSCNETFLPAPDKNWFLNEPQESCYLDPNIVHRWKKLRSSGNKSYKAWFLVVDSIVKDAQNVTQGDDNHLHPIKALEKSRQAKYFDPTQIQLDQNRRVREAREGYNKVSTLHNVLECAVEMMPAELRYRNQFLNFSPRDSESPATSTRLLHQEIYTMHMVVQLARLMIYKYFVFRGQMSWIHLETELAKFKEHAESGLAPQRQFGSTAPNNAARQCFVLYLQASQSVVNIIQRTPRDHYKFVNPFLANTVWLATAVQILKRELLQTDNSEKQLTASNAELLRMTYLQFESYWGISSMLEKNLSALEVELNNTRDSSRKTRSIERDLELSPRPSVAPLSNFGGYVPYDGPHQWREPSIDASRRRPSQARPASSNHEIPPQTLTPPISARDNAPDQAGTAALHESSHEVHHRNNNNNNNAATTMTQRIHTPSSENGRSILRDPRRSDQNTVGQMPSTTFAPDSQPASYHVQANRSLEQDPFLTGIQNDAMMSNSPGLFNSFNSFFSLYDSGATSMGGPGELSGTLDSMMSGAFV</sequence>
<feature type="region of interest" description="Disordered" evidence="7">
    <location>
        <begin position="52"/>
        <end position="175"/>
    </location>
</feature>
<dbReference type="SMART" id="SM00906">
    <property type="entry name" value="Fungal_trans"/>
    <property type="match status" value="1"/>
</dbReference>
<dbReference type="PANTHER" id="PTHR47338:SF10">
    <property type="entry name" value="TRANSCRIPTION FACTOR DOMAIN-CONTAINING PROTEIN-RELATED"/>
    <property type="match status" value="1"/>
</dbReference>
<dbReference type="Pfam" id="PF00172">
    <property type="entry name" value="Zn_clus"/>
    <property type="match status" value="1"/>
</dbReference>
<dbReference type="InterPro" id="IPR036864">
    <property type="entry name" value="Zn2-C6_fun-type_DNA-bd_sf"/>
</dbReference>
<dbReference type="HOGENOM" id="CLU_007531_1_0_1"/>
<dbReference type="GO" id="GO:0000981">
    <property type="term" value="F:DNA-binding transcription factor activity, RNA polymerase II-specific"/>
    <property type="evidence" value="ECO:0007669"/>
    <property type="project" value="InterPro"/>
</dbReference>
<keyword evidence="10" id="KW-1185">Reference proteome</keyword>
<evidence type="ECO:0000256" key="1">
    <source>
        <dbReference type="ARBA" id="ARBA00004123"/>
    </source>
</evidence>
<feature type="compositionally biased region" description="Pro residues" evidence="7">
    <location>
        <begin position="130"/>
        <end position="139"/>
    </location>
</feature>
<keyword evidence="5" id="KW-0804">Transcription</keyword>
<keyword evidence="2" id="KW-0479">Metal-binding</keyword>
<evidence type="ECO:0000256" key="6">
    <source>
        <dbReference type="ARBA" id="ARBA00023242"/>
    </source>
</evidence>
<feature type="compositionally biased region" description="Polar residues" evidence="7">
    <location>
        <begin position="52"/>
        <end position="67"/>
    </location>
</feature>
<accession>A0A0D2H2X8</accession>
<dbReference type="PANTHER" id="PTHR47338">
    <property type="entry name" value="ZN(II)2CYS6 TRANSCRIPTION FACTOR (EUROFUNG)-RELATED"/>
    <property type="match status" value="1"/>
</dbReference>
<comment type="subcellular location">
    <subcellularLocation>
        <location evidence="1">Nucleus</location>
    </subcellularLocation>
</comment>
<evidence type="ECO:0000256" key="5">
    <source>
        <dbReference type="ARBA" id="ARBA00023163"/>
    </source>
</evidence>
<keyword evidence="6" id="KW-0539">Nucleus</keyword>
<dbReference type="RefSeq" id="XP_013282762.1">
    <property type="nucleotide sequence ID" value="XM_013427308.1"/>
</dbReference>
<dbReference type="SMART" id="SM00066">
    <property type="entry name" value="GAL4"/>
    <property type="match status" value="1"/>
</dbReference>